<proteinExistence type="predicted"/>
<reference evidence="1" key="1">
    <citation type="submission" date="2018-11" db="EMBL/GenBank/DDBJ databases">
        <authorList>
            <person name="Sattar A."/>
            <person name="Zunita Z."/>
            <person name="Jalila A."/>
            <person name="Saleha A.A."/>
        </authorList>
    </citation>
    <scope>NUCLEOTIDE SEQUENCE</scope>
    <source>
        <strain evidence="1">F12-74</strain>
    </source>
</reference>
<evidence type="ECO:0000313" key="2">
    <source>
        <dbReference type="Proteomes" id="UP000268891"/>
    </source>
</evidence>
<keyword evidence="2" id="KW-1185">Reference proteome</keyword>
<sequence length="199" mass="21514">MAIEVGRHAWSLPQLTMREKAFVFLAADLCTANLGFALATHVQMAGANGVTAVDCIAAIRHLAPYVGYPTAAVALQRLVDPGATADTPRMAESRQLPAEVVDELTALNPDFAAFVAEQFRQRWSDDPELSQRERALSCLATDVLNQTLDESFALHVELAEAAGAGPGQINAVLLLVAEYGTAKAWRAYRTLARIRVRPD</sequence>
<protein>
    <submittedName>
        <fullName evidence="1">Dehydrogenase</fullName>
    </submittedName>
</protein>
<comment type="caution">
    <text evidence="1">The sequence shown here is derived from an EMBL/GenBank/DDBJ whole genome shotgun (WGS) entry which is preliminary data.</text>
</comment>
<name>A0ACD2EU39_9MYCO</name>
<dbReference type="EMBL" id="RRZR01000001">
    <property type="protein sequence ID" value="RRR48741.1"/>
    <property type="molecule type" value="Genomic_DNA"/>
</dbReference>
<organism evidence="1 2">
    <name type="scientific">Mycolicibacter terrae</name>
    <dbReference type="NCBI Taxonomy" id="1788"/>
    <lineage>
        <taxon>Bacteria</taxon>
        <taxon>Bacillati</taxon>
        <taxon>Actinomycetota</taxon>
        <taxon>Actinomycetes</taxon>
        <taxon>Mycobacteriales</taxon>
        <taxon>Mycobacteriaceae</taxon>
        <taxon>Mycolicibacter</taxon>
    </lineage>
</organism>
<dbReference type="Proteomes" id="UP000268891">
    <property type="component" value="Unassembled WGS sequence"/>
</dbReference>
<gene>
    <name evidence="1" type="ORF">EHH44_00175</name>
</gene>
<evidence type="ECO:0000313" key="1">
    <source>
        <dbReference type="EMBL" id="RRR48741.1"/>
    </source>
</evidence>
<accession>A0ACD2EU39</accession>